<accession>A0A261Y7F0</accession>
<feature type="domain" description="Aminotransferase class I/classII large" evidence="3">
    <location>
        <begin position="48"/>
        <end position="446"/>
    </location>
</feature>
<dbReference type="PRINTS" id="PR00753">
    <property type="entry name" value="ACCSYNTHASE"/>
</dbReference>
<evidence type="ECO:0000259" key="3">
    <source>
        <dbReference type="Pfam" id="PF00155"/>
    </source>
</evidence>
<comment type="caution">
    <text evidence="4">The sequence shown here is derived from an EMBL/GenBank/DDBJ whole genome shotgun (WGS) entry which is preliminary data.</text>
</comment>
<dbReference type="GO" id="GO:0008483">
    <property type="term" value="F:transaminase activity"/>
    <property type="evidence" value="ECO:0007669"/>
    <property type="project" value="TreeGrafter"/>
</dbReference>
<dbReference type="OrthoDB" id="2420458at2759"/>
<evidence type="ECO:0000313" key="4">
    <source>
        <dbReference type="EMBL" id="OZJ06527.1"/>
    </source>
</evidence>
<dbReference type="Proteomes" id="UP000242875">
    <property type="component" value="Unassembled WGS sequence"/>
</dbReference>
<dbReference type="InterPro" id="IPR015422">
    <property type="entry name" value="PyrdxlP-dep_Trfase_small"/>
</dbReference>
<dbReference type="InterPro" id="IPR004839">
    <property type="entry name" value="Aminotransferase_I/II_large"/>
</dbReference>
<gene>
    <name evidence="4" type="ORF">BZG36_00507</name>
</gene>
<dbReference type="PANTHER" id="PTHR43795">
    <property type="entry name" value="BIFUNCTIONAL ASPARTATE AMINOTRANSFERASE AND GLUTAMATE/ASPARTATE-PREPHENATE AMINOTRANSFERASE-RELATED"/>
    <property type="match status" value="1"/>
</dbReference>
<keyword evidence="1" id="KW-0663">Pyridoxal phosphate</keyword>
<dbReference type="SUPFAM" id="SSF53383">
    <property type="entry name" value="PLP-dependent transferases"/>
    <property type="match status" value="1"/>
</dbReference>
<dbReference type="GO" id="GO:0006520">
    <property type="term" value="P:amino acid metabolic process"/>
    <property type="evidence" value="ECO:0007669"/>
    <property type="project" value="TreeGrafter"/>
</dbReference>
<organism evidence="4 5">
    <name type="scientific">Bifiguratus adelaidae</name>
    <dbReference type="NCBI Taxonomy" id="1938954"/>
    <lineage>
        <taxon>Eukaryota</taxon>
        <taxon>Fungi</taxon>
        <taxon>Fungi incertae sedis</taxon>
        <taxon>Mucoromycota</taxon>
        <taxon>Mucoromycotina</taxon>
        <taxon>Endogonomycetes</taxon>
        <taxon>Endogonales</taxon>
        <taxon>Endogonales incertae sedis</taxon>
        <taxon>Bifiguratus</taxon>
    </lineage>
</organism>
<reference evidence="4 5" key="1">
    <citation type="journal article" date="2017" name="Mycologia">
        <title>Bifiguratus adelaidae, gen. et sp. nov., a new member of Mucoromycotina in endophytic and soil-dwelling habitats.</title>
        <authorList>
            <person name="Torres-Cruz T.J."/>
            <person name="Billingsley Tobias T.L."/>
            <person name="Almatruk M."/>
            <person name="Hesse C."/>
            <person name="Kuske C.R."/>
            <person name="Desiro A."/>
            <person name="Benucci G.M."/>
            <person name="Bonito G."/>
            <person name="Stajich J.E."/>
            <person name="Dunlap C."/>
            <person name="Arnold A.E."/>
            <person name="Porras-Alfaro A."/>
        </authorList>
    </citation>
    <scope>NUCLEOTIDE SEQUENCE [LARGE SCALE GENOMIC DNA]</scope>
    <source>
        <strain evidence="4 5">AZ0501</strain>
    </source>
</reference>
<dbReference type="PANTHER" id="PTHR43795:SF39">
    <property type="entry name" value="AMINOTRANSFERASE CLASS I_CLASSII DOMAIN-CONTAINING PROTEIN"/>
    <property type="match status" value="1"/>
</dbReference>
<evidence type="ECO:0000256" key="2">
    <source>
        <dbReference type="SAM" id="MobiDB-lite"/>
    </source>
</evidence>
<dbReference type="InterPro" id="IPR050478">
    <property type="entry name" value="Ethylene_sulfur-biosynth"/>
</dbReference>
<evidence type="ECO:0000256" key="1">
    <source>
        <dbReference type="ARBA" id="ARBA00022898"/>
    </source>
</evidence>
<dbReference type="AlphaFoldDB" id="A0A261Y7F0"/>
<dbReference type="InterPro" id="IPR015421">
    <property type="entry name" value="PyrdxlP-dep_Trfase_major"/>
</dbReference>
<dbReference type="EMBL" id="MVBO01000003">
    <property type="protein sequence ID" value="OZJ06527.1"/>
    <property type="molecule type" value="Genomic_DNA"/>
</dbReference>
<sequence length="517" mass="57520">MTAAHRAPPPPPISKRMQRDIDDPIPLKKGVLRFLEDPYHKTKNPNGIVNLGVAENTLMADELLDKLPKSLHMEYEDLGYGRPNGSVRLRTALANFINAHFNPATPIKADHIVATNGACAAINTFSYTLCNPGDAMLITAPYYGAFDPDVSHKSGARAITVNLNGRSPFEVDHIEALEQCMSKCQAEGIIVKGMILSNPHNPLARCYSREVLEALLKFASKHNIHVVSDEIYALSLFDHHLNDADAEEPQFTFDADNVDPSSLHSSSFISMLALPNLVELINPELVHIVYGMSKDFCINGLRVGFAISPFNSAVLEGIGGNAEFSWVSSITDSLCSTILEDTKWTNWFLLRNQKKLAASYLRTCKVLDHLNISYLPAQAGHFMWIDLKPYCDKIKDLLMERSGEAPKIPSQTLFNALIEHKVYIAFGEAFHTEEIGRFRLSYSMNKDAQELGLMRMEQVLKCITSGDIELSISPDEEDIYKLSKTLDDVCLVEATVGEMIPQNERPEKKKGPQCIVS</sequence>
<keyword evidence="5" id="KW-1185">Reference proteome</keyword>
<evidence type="ECO:0000313" key="5">
    <source>
        <dbReference type="Proteomes" id="UP000242875"/>
    </source>
</evidence>
<dbReference type="Gene3D" id="3.90.1150.10">
    <property type="entry name" value="Aspartate Aminotransferase, domain 1"/>
    <property type="match status" value="1"/>
</dbReference>
<dbReference type="InterPro" id="IPR015424">
    <property type="entry name" value="PyrdxlP-dep_Trfase"/>
</dbReference>
<proteinExistence type="predicted"/>
<name>A0A261Y7F0_9FUNG</name>
<dbReference type="Gene3D" id="3.40.640.10">
    <property type="entry name" value="Type I PLP-dependent aspartate aminotransferase-like (Major domain)"/>
    <property type="match status" value="1"/>
</dbReference>
<dbReference type="Pfam" id="PF00155">
    <property type="entry name" value="Aminotran_1_2"/>
    <property type="match status" value="1"/>
</dbReference>
<protein>
    <recommendedName>
        <fullName evidence="3">Aminotransferase class I/classII large domain-containing protein</fullName>
    </recommendedName>
</protein>
<dbReference type="GO" id="GO:0030170">
    <property type="term" value="F:pyridoxal phosphate binding"/>
    <property type="evidence" value="ECO:0007669"/>
    <property type="project" value="InterPro"/>
</dbReference>
<dbReference type="CDD" id="cd00609">
    <property type="entry name" value="AAT_like"/>
    <property type="match status" value="1"/>
</dbReference>
<feature type="region of interest" description="Disordered" evidence="2">
    <location>
        <begin position="1"/>
        <end position="21"/>
    </location>
</feature>